<reference evidence="3 5" key="3">
    <citation type="submission" date="2016-10" db="EMBL/GenBank/DDBJ databases">
        <authorList>
            <person name="de Groot N.N."/>
        </authorList>
    </citation>
    <scope>NUCLEOTIDE SEQUENCE [LARGE SCALE GENOMIC DNA]</scope>
    <source>
        <strain evidence="3 5">CGMCC 1.6117</strain>
    </source>
</reference>
<organism evidence="2 4">
    <name type="scientific">Paracoccus halophilus</name>
    <dbReference type="NCBI Taxonomy" id="376733"/>
    <lineage>
        <taxon>Bacteria</taxon>
        <taxon>Pseudomonadati</taxon>
        <taxon>Pseudomonadota</taxon>
        <taxon>Alphaproteobacteria</taxon>
        <taxon>Rhodobacterales</taxon>
        <taxon>Paracoccaceae</taxon>
        <taxon>Paracoccus</taxon>
    </lineage>
</organism>
<dbReference type="AlphaFoldDB" id="A0A099EVG3"/>
<dbReference type="PROSITE" id="PS00962">
    <property type="entry name" value="RIBOSOMAL_S2_1"/>
    <property type="match status" value="1"/>
</dbReference>
<dbReference type="eggNOG" id="COG2113">
    <property type="taxonomic scope" value="Bacteria"/>
</dbReference>
<dbReference type="STRING" id="376733.SAMN04487972_1392"/>
<feature type="signal peptide" evidence="1">
    <location>
        <begin position="1"/>
        <end position="23"/>
    </location>
</feature>
<evidence type="ECO:0000313" key="4">
    <source>
        <dbReference type="Proteomes" id="UP000029846"/>
    </source>
</evidence>
<dbReference type="GO" id="GO:0006412">
    <property type="term" value="P:translation"/>
    <property type="evidence" value="ECO:0007669"/>
    <property type="project" value="InterPro"/>
</dbReference>
<name>A0A099EVG3_9RHOB</name>
<dbReference type="GO" id="GO:0005840">
    <property type="term" value="C:ribosome"/>
    <property type="evidence" value="ECO:0007669"/>
    <property type="project" value="InterPro"/>
</dbReference>
<protein>
    <submittedName>
        <fullName evidence="2">Uncharacterized protein</fullName>
    </submittedName>
</protein>
<accession>A0A099EVG3</accession>
<dbReference type="Proteomes" id="UP000182312">
    <property type="component" value="Unassembled WGS sequence"/>
</dbReference>
<proteinExistence type="predicted"/>
<evidence type="ECO:0000313" key="2">
    <source>
        <dbReference type="EMBL" id="KGJ02254.1"/>
    </source>
</evidence>
<evidence type="ECO:0000313" key="5">
    <source>
        <dbReference type="Proteomes" id="UP000182312"/>
    </source>
</evidence>
<dbReference type="EMBL" id="FOJO01000039">
    <property type="protein sequence ID" value="SFA61668.1"/>
    <property type="molecule type" value="Genomic_DNA"/>
</dbReference>
<keyword evidence="1" id="KW-0732">Signal</keyword>
<gene>
    <name evidence="2" type="ORF">IT41_18065</name>
    <name evidence="3" type="ORF">SAMN04487972_1392</name>
</gene>
<evidence type="ECO:0000256" key="1">
    <source>
        <dbReference type="SAM" id="SignalP"/>
    </source>
</evidence>
<reference evidence="2 4" key="1">
    <citation type="submission" date="2014-09" db="EMBL/GenBank/DDBJ databases">
        <authorList>
            <person name="McGinnis J.M."/>
            <person name="Wolfgang W.J."/>
        </authorList>
    </citation>
    <scope>NUCLEOTIDE SEQUENCE [LARGE SCALE GENOMIC DNA]</scope>
    <source>
        <strain evidence="2 4">JCM 14014</strain>
    </source>
</reference>
<keyword evidence="4" id="KW-1185">Reference proteome</keyword>
<evidence type="ECO:0000313" key="3">
    <source>
        <dbReference type="EMBL" id="SFA61668.1"/>
    </source>
</evidence>
<dbReference type="GO" id="GO:0003735">
    <property type="term" value="F:structural constituent of ribosome"/>
    <property type="evidence" value="ECO:0007669"/>
    <property type="project" value="InterPro"/>
</dbReference>
<sequence length="116" mass="12517">MKQLMKILAAAAHLGISAMAANARDKVIRLGRMAWEDMKPISCQRRRAPLASFQHSGLLMLGDQAPLIRSLEFLLDPAQPRIAGIETRNTLQRLAKVVLRASAKLTGSPSSSAEGG</sequence>
<dbReference type="Proteomes" id="UP000029846">
    <property type="component" value="Unassembled WGS sequence"/>
</dbReference>
<reference evidence="2 4" key="2">
    <citation type="submission" date="2014-10" db="EMBL/GenBank/DDBJ databases">
        <title>Paracoccus sanguinis sp. nov., isolated from clinical specimens of New York State patients.</title>
        <authorList>
            <person name="Mingle L.A."/>
            <person name="Cole J.A."/>
            <person name="Lapierre P."/>
            <person name="Musser K.A."/>
        </authorList>
    </citation>
    <scope>NUCLEOTIDE SEQUENCE [LARGE SCALE GENOMIC DNA]</scope>
    <source>
        <strain evidence="2 4">JCM 14014</strain>
    </source>
</reference>
<feature type="chain" id="PRO_5010409270" evidence="1">
    <location>
        <begin position="24"/>
        <end position="116"/>
    </location>
</feature>
<dbReference type="EMBL" id="JRKN01000042">
    <property type="protein sequence ID" value="KGJ02254.1"/>
    <property type="molecule type" value="Genomic_DNA"/>
</dbReference>
<dbReference type="InterPro" id="IPR018130">
    <property type="entry name" value="Ribosomal_uS2_CS"/>
</dbReference>